<gene>
    <name evidence="2" type="ORF">BDP27DRAFT_1356805</name>
</gene>
<dbReference type="Proteomes" id="UP000772434">
    <property type="component" value="Unassembled WGS sequence"/>
</dbReference>
<organism evidence="2 3">
    <name type="scientific">Rhodocollybia butyracea</name>
    <dbReference type="NCBI Taxonomy" id="206335"/>
    <lineage>
        <taxon>Eukaryota</taxon>
        <taxon>Fungi</taxon>
        <taxon>Dikarya</taxon>
        <taxon>Basidiomycota</taxon>
        <taxon>Agaricomycotina</taxon>
        <taxon>Agaricomycetes</taxon>
        <taxon>Agaricomycetidae</taxon>
        <taxon>Agaricales</taxon>
        <taxon>Marasmiineae</taxon>
        <taxon>Omphalotaceae</taxon>
        <taxon>Rhodocollybia</taxon>
    </lineage>
</organism>
<evidence type="ECO:0000313" key="2">
    <source>
        <dbReference type="EMBL" id="KAF9078095.1"/>
    </source>
</evidence>
<sequence length="138" mass="15993">MSSNSYMMILYLSLVHSLCLDLTELESLNGLKDTFQADMTHSEFEEAFGPFQTKADARDALSKAANKQKTLDYSQHLYEYAIKTLESWFERYRDEVQGQKWDLINLRSLQALQNEEVIHLKAKLTASDNRLCDTKESM</sequence>
<evidence type="ECO:0000256" key="1">
    <source>
        <dbReference type="SAM" id="SignalP"/>
    </source>
</evidence>
<dbReference type="AlphaFoldDB" id="A0A9P5QAK5"/>
<feature type="signal peptide" evidence="1">
    <location>
        <begin position="1"/>
        <end position="25"/>
    </location>
</feature>
<reference evidence="2" key="1">
    <citation type="submission" date="2020-11" db="EMBL/GenBank/DDBJ databases">
        <authorList>
            <consortium name="DOE Joint Genome Institute"/>
            <person name="Ahrendt S."/>
            <person name="Riley R."/>
            <person name="Andreopoulos W."/>
            <person name="Labutti K."/>
            <person name="Pangilinan J."/>
            <person name="Ruiz-Duenas F.J."/>
            <person name="Barrasa J.M."/>
            <person name="Sanchez-Garcia M."/>
            <person name="Camarero S."/>
            <person name="Miyauchi S."/>
            <person name="Serrano A."/>
            <person name="Linde D."/>
            <person name="Babiker R."/>
            <person name="Drula E."/>
            <person name="Ayuso-Fernandez I."/>
            <person name="Pacheco R."/>
            <person name="Padilla G."/>
            <person name="Ferreira P."/>
            <person name="Barriuso J."/>
            <person name="Kellner H."/>
            <person name="Castanera R."/>
            <person name="Alfaro M."/>
            <person name="Ramirez L."/>
            <person name="Pisabarro A.G."/>
            <person name="Kuo A."/>
            <person name="Tritt A."/>
            <person name="Lipzen A."/>
            <person name="He G."/>
            <person name="Yan M."/>
            <person name="Ng V."/>
            <person name="Cullen D."/>
            <person name="Martin F."/>
            <person name="Rosso M.-N."/>
            <person name="Henrissat B."/>
            <person name="Hibbett D."/>
            <person name="Martinez A.T."/>
            <person name="Grigoriev I.V."/>
        </authorList>
    </citation>
    <scope>NUCLEOTIDE SEQUENCE</scope>
    <source>
        <strain evidence="2">AH 40177</strain>
    </source>
</reference>
<dbReference type="EMBL" id="JADNRY010000002">
    <property type="protein sequence ID" value="KAF9078095.1"/>
    <property type="molecule type" value="Genomic_DNA"/>
</dbReference>
<name>A0A9P5QAK5_9AGAR</name>
<keyword evidence="3" id="KW-1185">Reference proteome</keyword>
<protein>
    <submittedName>
        <fullName evidence="2">Uncharacterized protein</fullName>
    </submittedName>
</protein>
<feature type="chain" id="PRO_5040457599" evidence="1">
    <location>
        <begin position="26"/>
        <end position="138"/>
    </location>
</feature>
<comment type="caution">
    <text evidence="2">The sequence shown here is derived from an EMBL/GenBank/DDBJ whole genome shotgun (WGS) entry which is preliminary data.</text>
</comment>
<accession>A0A9P5QAK5</accession>
<keyword evidence="1" id="KW-0732">Signal</keyword>
<evidence type="ECO:0000313" key="3">
    <source>
        <dbReference type="Proteomes" id="UP000772434"/>
    </source>
</evidence>
<proteinExistence type="predicted"/>